<dbReference type="InterPro" id="IPR036390">
    <property type="entry name" value="WH_DNA-bd_sf"/>
</dbReference>
<reference evidence="3" key="1">
    <citation type="submission" date="2021-02" db="EMBL/GenBank/DDBJ databases">
        <authorList>
            <person name="Nowell W R."/>
        </authorList>
    </citation>
    <scope>NUCLEOTIDE SEQUENCE</scope>
</reference>
<evidence type="ECO:0000259" key="2">
    <source>
        <dbReference type="PROSITE" id="PS50186"/>
    </source>
</evidence>
<dbReference type="Proteomes" id="UP000663829">
    <property type="component" value="Unassembled WGS sequence"/>
</dbReference>
<evidence type="ECO:0000313" key="3">
    <source>
        <dbReference type="EMBL" id="CAF0823686.1"/>
    </source>
</evidence>
<comment type="caution">
    <text evidence="3">The sequence shown here is derived from an EMBL/GenBank/DDBJ whole genome shotgun (WGS) entry which is preliminary data.</text>
</comment>
<protein>
    <recommendedName>
        <fullName evidence="2">DEP domain-containing protein</fullName>
    </recommendedName>
</protein>
<dbReference type="GO" id="GO:0005886">
    <property type="term" value="C:plasma membrane"/>
    <property type="evidence" value="ECO:0007669"/>
    <property type="project" value="TreeGrafter"/>
</dbReference>
<dbReference type="GO" id="GO:0005096">
    <property type="term" value="F:GTPase activator activity"/>
    <property type="evidence" value="ECO:0007669"/>
    <property type="project" value="TreeGrafter"/>
</dbReference>
<dbReference type="InterPro" id="IPR001478">
    <property type="entry name" value="PDZ"/>
</dbReference>
<dbReference type="PANTHER" id="PTHR22829:SF16">
    <property type="entry name" value="PH DOMAIN-CONTAINING PROTEIN"/>
    <property type="match status" value="1"/>
</dbReference>
<evidence type="ECO:0000313" key="5">
    <source>
        <dbReference type="Proteomes" id="UP000663829"/>
    </source>
</evidence>
<feature type="region of interest" description="Disordered" evidence="1">
    <location>
        <begin position="472"/>
        <end position="497"/>
    </location>
</feature>
<sequence length="712" mass="80132">MLCNNNKNNYRNRFVHYLLVALSRPDTIPPPSPPPPPPTTTTTTIEYTDKQQQHLMCNSDYNTQIPLPTPLPSSLSSSTSIINNNENSEEHTLNMSPNGTANGNCLLHTTTTTNHLVNSSNTAQRLFHRNKDDYVKDSVDLYTAALHLRQRLKEEDVIKKTYQAYLDPEKKTPDARIYNCFQAKEAVDWLIKKQLCRNIQDGTEIYQILQDLKIIHHVFDLTEFEYPSTDNTNEAKYLFRFRLDDGTADHNHSFQQFASIYEIYLCLFKLEKSRCRGVDMLQQQNYDSNGISLKGDNLARMISFCVSGNMETVDRVADDMLFYGLIKFENSESDSGSVSNLSPSSTASSSPSSVNGCSSTCFCSSIIPKFRNDPHFYYTVNTQYRLCSKKRLDLVALMNGTPALLSSSPGSNGFCDSPFISLSCPDRFNRLCSTNNRSNRTYSNYHRSTTLNNPLFVNCYSCHLHNNELKHSAAKASPTNNRQNSTTFQRRHTSGPSIDTCDIIDQRCMSPSQQPQTITDNERSNSPLTSPSSIFDTNCTCTSSLTFNLNGSSTHYYAMSRRKASASLNSPCSMEIRPTAEELEKLQPPYTWRSYSLKRDRCGYGLILHGNGPCYVERLDPYGSAYSSGIKVNEYIYAVEGVNVLRRSGKEVERLLSMFDKCTLYTVYNKTLSTTVEIPTSSISKLTGESASLLTLDTPSKITVSSNNSIIE</sequence>
<dbReference type="InterPro" id="IPR036034">
    <property type="entry name" value="PDZ_sf"/>
</dbReference>
<dbReference type="GO" id="GO:0035556">
    <property type="term" value="P:intracellular signal transduction"/>
    <property type="evidence" value="ECO:0007669"/>
    <property type="project" value="InterPro"/>
</dbReference>
<dbReference type="InterPro" id="IPR036388">
    <property type="entry name" value="WH-like_DNA-bd_sf"/>
</dbReference>
<feature type="compositionally biased region" description="Polar residues" evidence="1">
    <location>
        <begin position="477"/>
        <end position="488"/>
    </location>
</feature>
<keyword evidence="5" id="KW-1185">Reference proteome</keyword>
<dbReference type="InterPro" id="IPR051832">
    <property type="entry name" value="mTOR-Rac_regulators"/>
</dbReference>
<feature type="compositionally biased region" description="Low complexity" evidence="1">
    <location>
        <begin position="337"/>
        <end position="356"/>
    </location>
</feature>
<dbReference type="PROSITE" id="PS50186">
    <property type="entry name" value="DEP"/>
    <property type="match status" value="1"/>
</dbReference>
<dbReference type="InterPro" id="IPR000591">
    <property type="entry name" value="DEP_dom"/>
</dbReference>
<feature type="domain" description="DEP" evidence="2">
    <location>
        <begin position="153"/>
        <end position="241"/>
    </location>
</feature>
<feature type="region of interest" description="Disordered" evidence="1">
    <location>
        <begin position="511"/>
        <end position="531"/>
    </location>
</feature>
<gene>
    <name evidence="3" type="ORF">GPM918_LOCUS4681</name>
    <name evidence="4" type="ORF">SRO942_LOCUS4704</name>
</gene>
<feature type="region of interest" description="Disordered" evidence="1">
    <location>
        <begin position="331"/>
        <end position="356"/>
    </location>
</feature>
<organism evidence="3 5">
    <name type="scientific">Didymodactylos carnosus</name>
    <dbReference type="NCBI Taxonomy" id="1234261"/>
    <lineage>
        <taxon>Eukaryota</taxon>
        <taxon>Metazoa</taxon>
        <taxon>Spiralia</taxon>
        <taxon>Gnathifera</taxon>
        <taxon>Rotifera</taxon>
        <taxon>Eurotatoria</taxon>
        <taxon>Bdelloidea</taxon>
        <taxon>Philodinida</taxon>
        <taxon>Philodinidae</taxon>
        <taxon>Didymodactylos</taxon>
    </lineage>
</organism>
<dbReference type="SMART" id="SM00228">
    <property type="entry name" value="PDZ"/>
    <property type="match status" value="1"/>
</dbReference>
<dbReference type="GO" id="GO:0023051">
    <property type="term" value="P:regulation of signaling"/>
    <property type="evidence" value="ECO:0007669"/>
    <property type="project" value="TreeGrafter"/>
</dbReference>
<dbReference type="PANTHER" id="PTHR22829">
    <property type="entry name" value="DEP DOMAIN PROTEIN"/>
    <property type="match status" value="1"/>
</dbReference>
<name>A0A813U5C1_9BILA</name>
<dbReference type="Gene3D" id="2.30.42.10">
    <property type="match status" value="1"/>
</dbReference>
<dbReference type="EMBL" id="CAJNOQ010000641">
    <property type="protein sequence ID" value="CAF0823686.1"/>
    <property type="molecule type" value="Genomic_DNA"/>
</dbReference>
<dbReference type="GO" id="GO:0007186">
    <property type="term" value="P:G protein-coupled receptor signaling pathway"/>
    <property type="evidence" value="ECO:0007669"/>
    <property type="project" value="TreeGrafter"/>
</dbReference>
<dbReference type="Proteomes" id="UP000681722">
    <property type="component" value="Unassembled WGS sequence"/>
</dbReference>
<evidence type="ECO:0000313" key="4">
    <source>
        <dbReference type="EMBL" id="CAF3610738.1"/>
    </source>
</evidence>
<dbReference type="Gene3D" id="1.10.10.10">
    <property type="entry name" value="Winged helix-like DNA-binding domain superfamily/Winged helix DNA-binding domain"/>
    <property type="match status" value="1"/>
</dbReference>
<proteinExistence type="predicted"/>
<dbReference type="AlphaFoldDB" id="A0A813U5C1"/>
<dbReference type="SUPFAM" id="SSF46785">
    <property type="entry name" value="Winged helix' DNA-binding domain"/>
    <property type="match status" value="1"/>
</dbReference>
<dbReference type="OrthoDB" id="39497at2759"/>
<dbReference type="GO" id="GO:0005085">
    <property type="term" value="F:guanyl-nucleotide exchange factor activity"/>
    <property type="evidence" value="ECO:0007669"/>
    <property type="project" value="TreeGrafter"/>
</dbReference>
<dbReference type="SUPFAM" id="SSF50156">
    <property type="entry name" value="PDZ domain-like"/>
    <property type="match status" value="1"/>
</dbReference>
<evidence type="ECO:0000256" key="1">
    <source>
        <dbReference type="SAM" id="MobiDB-lite"/>
    </source>
</evidence>
<accession>A0A813U5C1</accession>
<dbReference type="EMBL" id="CAJOBC010000645">
    <property type="protein sequence ID" value="CAF3610738.1"/>
    <property type="molecule type" value="Genomic_DNA"/>
</dbReference>